<protein>
    <submittedName>
        <fullName evidence="10">ArsB/NhaD family transporter</fullName>
    </submittedName>
</protein>
<dbReference type="Proteomes" id="UP001200430">
    <property type="component" value="Unassembled WGS sequence"/>
</dbReference>
<dbReference type="PANTHER" id="PTHR43568">
    <property type="entry name" value="P PROTEIN"/>
    <property type="match status" value="1"/>
</dbReference>
<evidence type="ECO:0000259" key="9">
    <source>
        <dbReference type="Pfam" id="PF03600"/>
    </source>
</evidence>
<feature type="domain" description="Citrate transporter-like" evidence="9">
    <location>
        <begin position="21"/>
        <end position="370"/>
    </location>
</feature>
<proteinExistence type="inferred from homology"/>
<gene>
    <name evidence="10" type="ORF">L2W38_10030</name>
</gene>
<keyword evidence="6 8" id="KW-1133">Transmembrane helix</keyword>
<evidence type="ECO:0000313" key="10">
    <source>
        <dbReference type="EMBL" id="MCF4143147.1"/>
    </source>
</evidence>
<evidence type="ECO:0000256" key="7">
    <source>
        <dbReference type="ARBA" id="ARBA00023136"/>
    </source>
</evidence>
<keyword evidence="3" id="KW-0813">Transport</keyword>
<sequence length="428" mass="45824">MIEMTLDLHIVAAVTVFLVAYGLIVAEKLNRISVALAGASAMLLMRAISQEEAIASVDFNTITLLVGMMLIVTVTKRTGVFQYVAIKAAQIAKGDPWRIMVLFVLLTAVSSAFLDNVTTVLLVAPVTMVICDVLALNPIYFLMPEILASNVGGTATLIGDPPNIMIGGATDLGFLDFMENLAPPALIILAVVLVFCRFVYGRHLTVKEEAKAEIMSMNPDLEISDHRLLVKCLTVLGLVMAGFVFHQMLGYESATVAMAGAAILMVIADVNPEDLLLEVEWGTIFFFVGLFILVGTLEGLGVIEFLAGEVVKLTSGDLMLTTFTVLWVSAFASAFIDNIPFVATMIPLIKSIGTLTAMNVTPLWWALALGACLGGNGSLVGASANVIVAGMVSRTEHPITFGGFLKVGFPVMLVSMVVCSFYLWIVYL</sequence>
<dbReference type="RefSeq" id="WP_236099852.1">
    <property type="nucleotide sequence ID" value="NZ_JAKGUD010000011.1"/>
</dbReference>
<feature type="transmembrane region" description="Helical" evidence="8">
    <location>
        <begin position="363"/>
        <end position="392"/>
    </location>
</feature>
<feature type="transmembrane region" description="Helical" evidence="8">
    <location>
        <begin position="318"/>
        <end position="343"/>
    </location>
</feature>
<feature type="transmembrane region" description="Helical" evidence="8">
    <location>
        <begin position="6"/>
        <end position="25"/>
    </location>
</feature>
<comment type="similarity">
    <text evidence="2">Belongs to the CitM (TC 2.A.11) transporter family.</text>
</comment>
<feature type="transmembrane region" description="Helical" evidence="8">
    <location>
        <begin position="228"/>
        <end position="246"/>
    </location>
</feature>
<evidence type="ECO:0000256" key="3">
    <source>
        <dbReference type="ARBA" id="ARBA00022448"/>
    </source>
</evidence>
<dbReference type="Pfam" id="PF03600">
    <property type="entry name" value="CitMHS"/>
    <property type="match status" value="1"/>
</dbReference>
<evidence type="ECO:0000256" key="5">
    <source>
        <dbReference type="ARBA" id="ARBA00022692"/>
    </source>
</evidence>
<reference evidence="10 11" key="1">
    <citation type="submission" date="2022-01" db="EMBL/GenBank/DDBJ databases">
        <title>Dethiosulfovibrio faecalis sp. nov., a novel proteolytic, non-sulfur-reducing bacterium isolated from a marine aquaculture solid waste bioreactor.</title>
        <authorList>
            <person name="Grabowski S."/>
            <person name="Apolinario E."/>
            <person name="Schneider N."/>
            <person name="Marshall C.W."/>
            <person name="Sowers K.R."/>
        </authorList>
    </citation>
    <scope>NUCLEOTIDE SEQUENCE [LARGE SCALE GENOMIC DNA]</scope>
    <source>
        <strain evidence="10 11">DSM 12537</strain>
    </source>
</reference>
<dbReference type="PRINTS" id="PR00758">
    <property type="entry name" value="ARSENICPUMP"/>
</dbReference>
<dbReference type="InterPro" id="IPR051475">
    <property type="entry name" value="Diverse_Ion_Transporter"/>
</dbReference>
<comment type="caution">
    <text evidence="10">The sequence shown here is derived from an EMBL/GenBank/DDBJ whole genome shotgun (WGS) entry which is preliminary data.</text>
</comment>
<evidence type="ECO:0000256" key="6">
    <source>
        <dbReference type="ARBA" id="ARBA00022989"/>
    </source>
</evidence>
<feature type="transmembrane region" description="Helical" evidence="8">
    <location>
        <begin position="120"/>
        <end position="142"/>
    </location>
</feature>
<evidence type="ECO:0000256" key="8">
    <source>
        <dbReference type="SAM" id="Phobius"/>
    </source>
</evidence>
<dbReference type="PANTHER" id="PTHR43568:SF1">
    <property type="entry name" value="P PROTEIN"/>
    <property type="match status" value="1"/>
</dbReference>
<accession>A0ABS9ESP3</accession>
<evidence type="ECO:0000313" key="11">
    <source>
        <dbReference type="Proteomes" id="UP001200430"/>
    </source>
</evidence>
<feature type="transmembrane region" description="Helical" evidence="8">
    <location>
        <begin position="284"/>
        <end position="306"/>
    </location>
</feature>
<dbReference type="EMBL" id="JAKGUD010000011">
    <property type="protein sequence ID" value="MCF4143147.1"/>
    <property type="molecule type" value="Genomic_DNA"/>
</dbReference>
<feature type="transmembrane region" description="Helical" evidence="8">
    <location>
        <begin position="54"/>
        <end position="75"/>
    </location>
</feature>
<feature type="transmembrane region" description="Helical" evidence="8">
    <location>
        <begin position="404"/>
        <end position="425"/>
    </location>
</feature>
<keyword evidence="5 8" id="KW-0812">Transmembrane</keyword>
<organism evidence="10 11">
    <name type="scientific">Dethiosulfovibrio marinus</name>
    <dbReference type="NCBI Taxonomy" id="133532"/>
    <lineage>
        <taxon>Bacteria</taxon>
        <taxon>Thermotogati</taxon>
        <taxon>Synergistota</taxon>
        <taxon>Synergistia</taxon>
        <taxon>Synergistales</taxon>
        <taxon>Dethiosulfovibrionaceae</taxon>
        <taxon>Dethiosulfovibrio</taxon>
    </lineage>
</organism>
<dbReference type="CDD" id="cd01116">
    <property type="entry name" value="P_permease"/>
    <property type="match status" value="1"/>
</dbReference>
<feature type="transmembrane region" description="Helical" evidence="8">
    <location>
        <begin position="96"/>
        <end position="114"/>
    </location>
</feature>
<evidence type="ECO:0000256" key="1">
    <source>
        <dbReference type="ARBA" id="ARBA00004651"/>
    </source>
</evidence>
<dbReference type="InterPro" id="IPR000802">
    <property type="entry name" value="Arsenical_pump_ArsB"/>
</dbReference>
<keyword evidence="7 8" id="KW-0472">Membrane</keyword>
<dbReference type="InterPro" id="IPR004680">
    <property type="entry name" value="Cit_transptr-like_dom"/>
</dbReference>
<comment type="subcellular location">
    <subcellularLocation>
        <location evidence="1">Cell membrane</location>
        <topology evidence="1">Multi-pass membrane protein</topology>
    </subcellularLocation>
</comment>
<feature type="transmembrane region" description="Helical" evidence="8">
    <location>
        <begin position="181"/>
        <end position="200"/>
    </location>
</feature>
<keyword evidence="11" id="KW-1185">Reference proteome</keyword>
<keyword evidence="4" id="KW-1003">Cell membrane</keyword>
<name>A0ABS9ESP3_9BACT</name>
<evidence type="ECO:0000256" key="4">
    <source>
        <dbReference type="ARBA" id="ARBA00022475"/>
    </source>
</evidence>
<evidence type="ECO:0000256" key="2">
    <source>
        <dbReference type="ARBA" id="ARBA00009843"/>
    </source>
</evidence>